<dbReference type="PANTHER" id="PTHR33375">
    <property type="entry name" value="CHROMOSOME-PARTITIONING PROTEIN PARB-RELATED"/>
    <property type="match status" value="1"/>
</dbReference>
<feature type="compositionally biased region" description="Basic and acidic residues" evidence="2">
    <location>
        <begin position="396"/>
        <end position="406"/>
    </location>
</feature>
<proteinExistence type="inferred from homology"/>
<gene>
    <name evidence="4" type="ORF">EOE48_11265</name>
</gene>
<dbReference type="FunFam" id="3.90.1530.30:FF:000002">
    <property type="entry name" value="Chromosome partitioning protein ParB"/>
    <property type="match status" value="1"/>
</dbReference>
<name>A0A3S2YSI6_9HYPH</name>
<accession>A0A3S2YSI6</accession>
<dbReference type="Proteomes" id="UP000286997">
    <property type="component" value="Unassembled WGS sequence"/>
</dbReference>
<dbReference type="OrthoDB" id="9813122at2"/>
<dbReference type="Gene3D" id="1.10.10.2830">
    <property type="match status" value="1"/>
</dbReference>
<evidence type="ECO:0000313" key="5">
    <source>
        <dbReference type="Proteomes" id="UP000286997"/>
    </source>
</evidence>
<dbReference type="GO" id="GO:0007059">
    <property type="term" value="P:chromosome segregation"/>
    <property type="evidence" value="ECO:0007669"/>
    <property type="project" value="TreeGrafter"/>
</dbReference>
<evidence type="ECO:0000313" key="4">
    <source>
        <dbReference type="EMBL" id="RVU18460.1"/>
    </source>
</evidence>
<dbReference type="AlphaFoldDB" id="A0A3S2YSI6"/>
<comment type="caution">
    <text evidence="4">The sequence shown here is derived from an EMBL/GenBank/DDBJ whole genome shotgun (WGS) entry which is preliminary data.</text>
</comment>
<dbReference type="GO" id="GO:0005694">
    <property type="term" value="C:chromosome"/>
    <property type="evidence" value="ECO:0007669"/>
    <property type="project" value="TreeGrafter"/>
</dbReference>
<dbReference type="InterPro" id="IPR036086">
    <property type="entry name" value="ParB/Sulfiredoxin_sf"/>
</dbReference>
<keyword evidence="5" id="KW-1185">Reference proteome</keyword>
<feature type="domain" description="ParB-like N-terminal" evidence="3">
    <location>
        <begin position="20"/>
        <end position="124"/>
    </location>
</feature>
<protein>
    <submittedName>
        <fullName evidence="4">ParB/RepB/Spo0J family partition protein</fullName>
    </submittedName>
</protein>
<organism evidence="4 5">
    <name type="scientific">Methylobacterium oryzihabitans</name>
    <dbReference type="NCBI Taxonomy" id="2499852"/>
    <lineage>
        <taxon>Bacteria</taxon>
        <taxon>Pseudomonadati</taxon>
        <taxon>Pseudomonadota</taxon>
        <taxon>Alphaproteobacteria</taxon>
        <taxon>Hyphomicrobiales</taxon>
        <taxon>Methylobacteriaceae</taxon>
        <taxon>Methylobacterium</taxon>
    </lineage>
</organism>
<dbReference type="SUPFAM" id="SSF110849">
    <property type="entry name" value="ParB/Sulfiredoxin"/>
    <property type="match status" value="1"/>
</dbReference>
<feature type="region of interest" description="Disordered" evidence="2">
    <location>
        <begin position="392"/>
        <end position="438"/>
    </location>
</feature>
<feature type="region of interest" description="Disordered" evidence="2">
    <location>
        <begin position="715"/>
        <end position="750"/>
    </location>
</feature>
<dbReference type="PANTHER" id="PTHR33375:SF7">
    <property type="entry name" value="CHROMOSOME 2-PARTITIONING PROTEIN PARB-RELATED"/>
    <property type="match status" value="1"/>
</dbReference>
<dbReference type="InterPro" id="IPR003115">
    <property type="entry name" value="ParB_N"/>
</dbReference>
<dbReference type="SUPFAM" id="SSF109709">
    <property type="entry name" value="KorB DNA-binding domain-like"/>
    <property type="match status" value="1"/>
</dbReference>
<comment type="similarity">
    <text evidence="1">Belongs to the ParB family.</text>
</comment>
<evidence type="ECO:0000259" key="3">
    <source>
        <dbReference type="SMART" id="SM00470"/>
    </source>
</evidence>
<dbReference type="EMBL" id="SACP01000009">
    <property type="protein sequence ID" value="RVU18460.1"/>
    <property type="molecule type" value="Genomic_DNA"/>
</dbReference>
<dbReference type="SMART" id="SM00470">
    <property type="entry name" value="ParB"/>
    <property type="match status" value="1"/>
</dbReference>
<feature type="compositionally biased region" description="Low complexity" evidence="2">
    <location>
        <begin position="415"/>
        <end position="438"/>
    </location>
</feature>
<dbReference type="InterPro" id="IPR050336">
    <property type="entry name" value="Chromosome_partition/occlusion"/>
</dbReference>
<sequence length="750" mass="80838">MTSAKTSTKAVAKITLTEAVAIPFEKLVLSQANVRRIAHGQSIEDLANDIAHRGLMQNLNVRPILDEAGQETGRYEVPAGGRRFRALEHLVKTRRMAKGVKVPCIVRAADSAISAEEDSLAENAHREALHPLDQFRAFKALADAGMPHADIAARFFVTERIVGQRLRLAGISPVLLEAYGAGEMTLECLMAFSVTEDQARQVQVWEALKKRGALSNWGIRQALTERTVSMGEPRAIFVGQDAYEAAGGVVLRDLFTERGDEWFQDPALLDRLAEAKLAEFGATVAAEGWKWIEVSLSLMASRVYGLRALPTRSDLSEAEAEAFEAALAEREQLDNEHGYGDEEWPADAAHRMAKLEKDIAAFEARAEIYDPADIAIAGAFVTLDYDGTPKVRRGYVRPEDEPRAETETPPGTDSAAVAAGAAPAPISEPVASPSGSVAAPAPAVMRTVITIGGGTPASAPAPEPEEVERPLSEQHRIELTTYRTIALREALADDPEAAFIAVVHAMVIRVIVTGYRAASCLEVSTSSARPDHTVQGLDAYRPASALGVKREAWARRLPADHRAIWDFLVDLGPEQRTDLFALCAGLSINAMHTQYDRRPAEVMPHADQLAQLVGLDMTRDWHPTAANYFSRVTKGKILAAVREAKGEDKAQLLDHLKKADMAREAERLMADSGWLPDLLRTPGLSAEGATAPAKTAESDEATAIAEVALPAFLGDAAEEAGSEPSEPLPPFLNGEDGSADGNMGYAIAAE</sequence>
<reference evidence="4 5" key="1">
    <citation type="submission" date="2019-01" db="EMBL/GenBank/DDBJ databases">
        <authorList>
            <person name="Chen W.-M."/>
        </authorList>
    </citation>
    <scope>NUCLEOTIDE SEQUENCE [LARGE SCALE GENOMIC DNA]</scope>
    <source>
        <strain evidence="4 5">TER-1</strain>
    </source>
</reference>
<dbReference type="FunFam" id="1.10.10.2830:FF:000001">
    <property type="entry name" value="Chromosome partitioning protein ParB"/>
    <property type="match status" value="1"/>
</dbReference>
<dbReference type="Pfam" id="PF02195">
    <property type="entry name" value="ParB_N"/>
    <property type="match status" value="1"/>
</dbReference>
<evidence type="ECO:0000256" key="1">
    <source>
        <dbReference type="ARBA" id="ARBA00006295"/>
    </source>
</evidence>
<dbReference type="CDD" id="cd16406">
    <property type="entry name" value="ParB_N_like"/>
    <property type="match status" value="1"/>
</dbReference>
<dbReference type="RefSeq" id="WP_127728949.1">
    <property type="nucleotide sequence ID" value="NZ_SACP01000009.1"/>
</dbReference>
<dbReference type="Gene3D" id="3.90.1530.30">
    <property type="match status" value="1"/>
</dbReference>
<evidence type="ECO:0000256" key="2">
    <source>
        <dbReference type="SAM" id="MobiDB-lite"/>
    </source>
</evidence>